<dbReference type="PRINTS" id="PR00081">
    <property type="entry name" value="GDHRDH"/>
</dbReference>
<protein>
    <submittedName>
        <fullName evidence="3">Short chain dehydrogenase</fullName>
    </submittedName>
</protein>
<comment type="caution">
    <text evidence="3">The sequence shown here is derived from an EMBL/GenBank/DDBJ whole genome shotgun (WGS) entry which is preliminary data.</text>
</comment>
<dbReference type="Pfam" id="PF00106">
    <property type="entry name" value="adh_short"/>
    <property type="match status" value="1"/>
</dbReference>
<name>A0A0J1GTB5_9GAMM</name>
<dbReference type="Gene3D" id="3.40.50.720">
    <property type="entry name" value="NAD(P)-binding Rossmann-like Domain"/>
    <property type="match status" value="1"/>
</dbReference>
<dbReference type="CDD" id="cd05325">
    <property type="entry name" value="carb_red_sniffer_like_SDR_c"/>
    <property type="match status" value="1"/>
</dbReference>
<keyword evidence="1" id="KW-0521">NADP</keyword>
<dbReference type="PANTHER" id="PTHR43544:SF7">
    <property type="entry name" value="NADB-LER2"/>
    <property type="match status" value="1"/>
</dbReference>
<organism evidence="3 4">
    <name type="scientific">Photobacterium aphoticum</name>
    <dbReference type="NCBI Taxonomy" id="754436"/>
    <lineage>
        <taxon>Bacteria</taxon>
        <taxon>Pseudomonadati</taxon>
        <taxon>Pseudomonadota</taxon>
        <taxon>Gammaproteobacteria</taxon>
        <taxon>Vibrionales</taxon>
        <taxon>Vibrionaceae</taxon>
        <taxon>Photobacterium</taxon>
    </lineage>
</organism>
<evidence type="ECO:0000256" key="2">
    <source>
        <dbReference type="ARBA" id="ARBA00023002"/>
    </source>
</evidence>
<dbReference type="GO" id="GO:0005737">
    <property type="term" value="C:cytoplasm"/>
    <property type="evidence" value="ECO:0007669"/>
    <property type="project" value="TreeGrafter"/>
</dbReference>
<dbReference type="OrthoDB" id="5786478at2"/>
<dbReference type="RefSeq" id="WP_047872329.1">
    <property type="nucleotide sequence ID" value="NZ_BMYC01000020.1"/>
</dbReference>
<dbReference type="EMBL" id="LDOV01000001">
    <property type="protein sequence ID" value="KLV02980.1"/>
    <property type="molecule type" value="Genomic_DNA"/>
</dbReference>
<dbReference type="PATRIC" id="fig|754436.4.peg.28"/>
<accession>A0A0J1GTB5</accession>
<proteinExistence type="predicted"/>
<dbReference type="AlphaFoldDB" id="A0A0J1GTB5"/>
<gene>
    <name evidence="3" type="ORF">ABT58_00125</name>
</gene>
<dbReference type="InterPro" id="IPR051468">
    <property type="entry name" value="Fungal_SecMetab_SDRs"/>
</dbReference>
<evidence type="ECO:0000256" key="1">
    <source>
        <dbReference type="ARBA" id="ARBA00022857"/>
    </source>
</evidence>
<dbReference type="Proteomes" id="UP000036426">
    <property type="component" value="Unassembled WGS sequence"/>
</dbReference>
<sequence>METVVITGGSRGIGLALSQRFLALGYHVITSYRGTPSAAQMALADSSRLTLLELEVTNSDSVVQFAADVKTALAGRPLDILINNAGVIGPDAQAFDTVEAQAWLETLSVNTIAPLMVSRALLPLMTEAKRPRLVSISSQMSSLVGTGLGMYAYRSAKAALNKVMQVLSMEQAEHGIVVCPIDPGWVQTDMGGDAADITVDVCANGIAAVVEGLTMAQTGQFLTWEGSVRPW</sequence>
<evidence type="ECO:0000313" key="4">
    <source>
        <dbReference type="Proteomes" id="UP000036426"/>
    </source>
</evidence>
<dbReference type="GO" id="GO:0016491">
    <property type="term" value="F:oxidoreductase activity"/>
    <property type="evidence" value="ECO:0007669"/>
    <property type="project" value="UniProtKB-KW"/>
</dbReference>
<dbReference type="InterPro" id="IPR036291">
    <property type="entry name" value="NAD(P)-bd_dom_sf"/>
</dbReference>
<evidence type="ECO:0000313" key="3">
    <source>
        <dbReference type="EMBL" id="KLV02980.1"/>
    </source>
</evidence>
<keyword evidence="4" id="KW-1185">Reference proteome</keyword>
<dbReference type="SUPFAM" id="SSF51735">
    <property type="entry name" value="NAD(P)-binding Rossmann-fold domains"/>
    <property type="match status" value="1"/>
</dbReference>
<dbReference type="PANTHER" id="PTHR43544">
    <property type="entry name" value="SHORT-CHAIN DEHYDROGENASE/REDUCTASE"/>
    <property type="match status" value="1"/>
</dbReference>
<reference evidence="3 4" key="1">
    <citation type="submission" date="2015-05" db="EMBL/GenBank/DDBJ databases">
        <title>Photobacterium galathea sp. nov.</title>
        <authorList>
            <person name="Machado H."/>
            <person name="Gram L."/>
        </authorList>
    </citation>
    <scope>NUCLEOTIDE SEQUENCE [LARGE SCALE GENOMIC DNA]</scope>
    <source>
        <strain evidence="3 4">DSM 25995</strain>
    </source>
</reference>
<dbReference type="InterPro" id="IPR002347">
    <property type="entry name" value="SDR_fam"/>
</dbReference>
<keyword evidence="2" id="KW-0560">Oxidoreductase</keyword>